<name>A0ACC0UPW2_9AGAM</name>
<gene>
    <name evidence="1" type="ORF">F5148DRAFT_1278997</name>
</gene>
<dbReference type="EMBL" id="JAGFNK010000002">
    <property type="protein sequence ID" value="KAI9513271.1"/>
    <property type="molecule type" value="Genomic_DNA"/>
</dbReference>
<proteinExistence type="predicted"/>
<keyword evidence="2" id="KW-1185">Reference proteome</keyword>
<reference evidence="1" key="1">
    <citation type="submission" date="2021-03" db="EMBL/GenBank/DDBJ databases">
        <title>Evolutionary priming and transition to the ectomycorrhizal habit in an iconic lineage of mushroom-forming fungi: is preadaptation a requirement?</title>
        <authorList>
            <consortium name="DOE Joint Genome Institute"/>
            <person name="Looney B.P."/>
            <person name="Miyauchi S."/>
            <person name="Morin E."/>
            <person name="Drula E."/>
            <person name="Courty P.E."/>
            <person name="Chicoki N."/>
            <person name="Fauchery L."/>
            <person name="Kohler A."/>
            <person name="Kuo A."/>
            <person name="LaButti K."/>
            <person name="Pangilinan J."/>
            <person name="Lipzen A."/>
            <person name="Riley R."/>
            <person name="Andreopoulos W."/>
            <person name="He G."/>
            <person name="Johnson J."/>
            <person name="Barry K.W."/>
            <person name="Grigoriev I.V."/>
            <person name="Nagy L."/>
            <person name="Hibbett D."/>
            <person name="Henrissat B."/>
            <person name="Matheny P.B."/>
            <person name="Labbe J."/>
            <person name="Martin A.F."/>
        </authorList>
    </citation>
    <scope>NUCLEOTIDE SEQUENCE</scope>
    <source>
        <strain evidence="1">BPL698</strain>
    </source>
</reference>
<evidence type="ECO:0000313" key="1">
    <source>
        <dbReference type="EMBL" id="KAI9513271.1"/>
    </source>
</evidence>
<evidence type="ECO:0000313" key="2">
    <source>
        <dbReference type="Proteomes" id="UP001207468"/>
    </source>
</evidence>
<protein>
    <submittedName>
        <fullName evidence="1">Uncharacterized protein</fullName>
    </submittedName>
</protein>
<sequence length="1199" mass="133683">MVEPILAIANFLLPQSSSSSRSIRALHTIMPRLLSYLASSQPDRSHAQISREKGKGKAALGDDHDHALFESSNWLHIAHRESSPRIPSAGTFFFTPNNSFMRVKSDHPAQCRRARSVSSSGTMIFPSARHGPPGIWKRRGVRCFSSPAQAVQHSDTGQTRPEPPSAIIDRLASGAPLPNPSQRLVDLKAAWGAFVELRKQPCPPQPSVVIDFVDRALSAIEGTLVHRDKMRELLRWSVRLRRALRQLGDFKNLPSAESDRALCLWIRVQALLERFDDVAACFHRMWDSRPIEEAPLGHPELMMVETVLQALLRHRGPVAVLNFIVSQYTLGRLVNMSSSRQSSRAPPELSNIAFRIFDRITSPVGVIAGMHGKPKKEISFTGVLLIKYLIRRRAPEDALAVCKEMRRQSVEITPSIKLWLVRTLVREHAVEQANTLFSEISASVPFGYENGRFLATALYLFANQGDVARSEAAFRSLEEKDLVDNRAIGLRLLAHAHNGDVETAVRYFHEHFPRNTELEDRPDIFHYTAILIAHAKADDSAGLGKWLRNMIADGVEPDRHVYNILLEDRAQRGMFEDVASIIDDMRIRQLPPLAETYTTVITALAKRGDPVTAEAFYKKAVREGVKPDRQMIASLMTAHSEVGSWKGVIRAFDYLSSSKDRHLRPRIDVYNVLLQAYVLAGSPFEIVSDIFQKMEHAGVRPTVHTFSILIKSACDSGQMDVAMRVFIELDSLAQLWETGIKMNVYALTIIMGGYLRLGDRLKAKEIYDEMLFRGIMPTSVTYGLILRSYVTEDRRENIQLARDFIKSLMESSDQSQKWLSTSYGRLSGFEHIYSPLMTLFARKARPEQVEELMDDMARAGGKRTLATLTLLLNAYRNAGEVDECRRVWDEILPVALRYVQTGELLGDSDPDFPRADVQRKANVICVPLSIHMDALSAAGEHAEVAEVWKTVRARGFALDSHNWNHLIVVLRPTTTNTTTTLANPTAHSAASSFPSSSSPRDPAPRTPLSYDDEVPPLPPQDAAGAPAMAIGAAATRVRRTALSSAARASVTEQLAKELRVVGHPEQPETQPEPGWSADQQPSAQTRERATAPDFAHPLHILQQILPSWDASQPHAAVVTLLMNVLGQLEVGRMVPPVPPRRLAGAAGSTSTWQGTESEATAARALLEQIHASCPRAVTLVREYEYRIRVRRELARMLDE</sequence>
<organism evidence="1 2">
    <name type="scientific">Russula earlei</name>
    <dbReference type="NCBI Taxonomy" id="71964"/>
    <lineage>
        <taxon>Eukaryota</taxon>
        <taxon>Fungi</taxon>
        <taxon>Dikarya</taxon>
        <taxon>Basidiomycota</taxon>
        <taxon>Agaricomycotina</taxon>
        <taxon>Agaricomycetes</taxon>
        <taxon>Russulales</taxon>
        <taxon>Russulaceae</taxon>
        <taxon>Russula</taxon>
    </lineage>
</organism>
<accession>A0ACC0UPW2</accession>
<comment type="caution">
    <text evidence="1">The sequence shown here is derived from an EMBL/GenBank/DDBJ whole genome shotgun (WGS) entry which is preliminary data.</text>
</comment>
<dbReference type="Proteomes" id="UP001207468">
    <property type="component" value="Unassembled WGS sequence"/>
</dbReference>